<dbReference type="EMBL" id="JAUSRV010000013">
    <property type="protein sequence ID" value="MDP9973667.1"/>
    <property type="molecule type" value="Genomic_DNA"/>
</dbReference>
<dbReference type="AlphaFoldDB" id="A0AAW8EM02"/>
<organism evidence="1 2">
    <name type="scientific">Variovorax paradoxus</name>
    <dbReference type="NCBI Taxonomy" id="34073"/>
    <lineage>
        <taxon>Bacteria</taxon>
        <taxon>Pseudomonadati</taxon>
        <taxon>Pseudomonadota</taxon>
        <taxon>Betaproteobacteria</taxon>
        <taxon>Burkholderiales</taxon>
        <taxon>Comamonadaceae</taxon>
        <taxon>Variovorax</taxon>
    </lineage>
</organism>
<dbReference type="RefSeq" id="WP_307595907.1">
    <property type="nucleotide sequence ID" value="NZ_JAUSRV010000013.1"/>
</dbReference>
<evidence type="ECO:0000313" key="1">
    <source>
        <dbReference type="EMBL" id="MDP9973667.1"/>
    </source>
</evidence>
<protein>
    <submittedName>
        <fullName evidence="1">Uncharacterized protein</fullName>
    </submittedName>
</protein>
<gene>
    <name evidence="1" type="ORF">J2W39_004926</name>
</gene>
<comment type="caution">
    <text evidence="1">The sequence shown here is derived from an EMBL/GenBank/DDBJ whole genome shotgun (WGS) entry which is preliminary data.</text>
</comment>
<accession>A0AAW8EM02</accession>
<evidence type="ECO:0000313" key="2">
    <source>
        <dbReference type="Proteomes" id="UP001224845"/>
    </source>
</evidence>
<name>A0AAW8EM02_VARPD</name>
<dbReference type="Proteomes" id="UP001224845">
    <property type="component" value="Unassembled WGS sequence"/>
</dbReference>
<reference evidence="1" key="1">
    <citation type="submission" date="2023-07" db="EMBL/GenBank/DDBJ databases">
        <title>Sorghum-associated microbial communities from plants grown in Nebraska, USA.</title>
        <authorList>
            <person name="Schachtman D."/>
        </authorList>
    </citation>
    <scope>NUCLEOTIDE SEQUENCE</scope>
    <source>
        <strain evidence="1">DS3315</strain>
    </source>
</reference>
<sequence>MSRFARNFLRLRYWLEGQDGGEFRSLSPYEQRMADRLRSEAAWLIEAAL</sequence>
<proteinExistence type="predicted"/>